<proteinExistence type="predicted"/>
<dbReference type="InterPro" id="IPR011486">
    <property type="entry name" value="BBP2"/>
</dbReference>
<dbReference type="Gene3D" id="2.40.160.10">
    <property type="entry name" value="Porin"/>
    <property type="match status" value="1"/>
</dbReference>
<dbReference type="RefSeq" id="WP_063206201.1">
    <property type="nucleotide sequence ID" value="NZ_LUKD01000001.1"/>
</dbReference>
<organism evidence="2 3">
    <name type="scientific">Bdellovibrio bacteriovorus</name>
    <dbReference type="NCBI Taxonomy" id="959"/>
    <lineage>
        <taxon>Bacteria</taxon>
        <taxon>Pseudomonadati</taxon>
        <taxon>Bdellovibrionota</taxon>
        <taxon>Bdellovibrionia</taxon>
        <taxon>Bdellovibrionales</taxon>
        <taxon>Pseudobdellovibrionaceae</taxon>
        <taxon>Bdellovibrio</taxon>
    </lineage>
</organism>
<evidence type="ECO:0000313" key="3">
    <source>
        <dbReference type="Proteomes" id="UP000075799"/>
    </source>
</evidence>
<keyword evidence="1" id="KW-0732">Signal</keyword>
<gene>
    <name evidence="2" type="ORF">AZI87_08915</name>
</gene>
<dbReference type="SUPFAM" id="SSF56935">
    <property type="entry name" value="Porins"/>
    <property type="match status" value="1"/>
</dbReference>
<reference evidence="2 3" key="1">
    <citation type="submission" date="2016-03" db="EMBL/GenBank/DDBJ databases">
        <authorList>
            <person name="Ploux O."/>
        </authorList>
    </citation>
    <scope>NUCLEOTIDE SEQUENCE [LARGE SCALE GENOMIC DNA]</scope>
    <source>
        <strain evidence="2 3">EC13</strain>
    </source>
</reference>
<evidence type="ECO:0000313" key="2">
    <source>
        <dbReference type="EMBL" id="KYG69305.1"/>
    </source>
</evidence>
<accession>A0A162GZJ8</accession>
<dbReference type="InterPro" id="IPR023614">
    <property type="entry name" value="Porin_dom_sf"/>
</dbReference>
<comment type="caution">
    <text evidence="2">The sequence shown here is derived from an EMBL/GenBank/DDBJ whole genome shotgun (WGS) entry which is preliminary data.</text>
</comment>
<evidence type="ECO:0000256" key="1">
    <source>
        <dbReference type="SAM" id="SignalP"/>
    </source>
</evidence>
<sequence length="359" mass="39157">MKLLRVVMLGCLIASANAHAADLAGITVNGEVAFDYNFLSTKDNGIPNTGAATNETYRLNSAQILLKKETDQINFLARLAYVPTAVVTTTTPAEGKTTYNLGTLDQIEAYYKVTSQFHIGFGRFLTTMGYESLLKSENSTYNNTIAYQSIVPGYGEGLRLRYIAGDWLTATLSTYNQSTYSAWGDDYTPTKTTELSATGVLGNLTWFGGYYLGTDSGATAKVEKSASSVWAAYKFADNFSLAITYDSRTFTPDGEHAHWADSTSAVLSYGLNQHNLALRYEMVRGANELVDPVTFATYGNADKVNSLTVTDKIALTENFKVYAEYRMDQADEDVFADEDGNANSKKDASMITLGAIASF</sequence>
<feature type="chain" id="PRO_5007834669" description="Porin" evidence="1">
    <location>
        <begin position="21"/>
        <end position="359"/>
    </location>
</feature>
<feature type="signal peptide" evidence="1">
    <location>
        <begin position="1"/>
        <end position="20"/>
    </location>
</feature>
<dbReference type="AlphaFoldDB" id="A0A162GZJ8"/>
<dbReference type="Proteomes" id="UP000075799">
    <property type="component" value="Unassembled WGS sequence"/>
</dbReference>
<evidence type="ECO:0008006" key="4">
    <source>
        <dbReference type="Google" id="ProtNLM"/>
    </source>
</evidence>
<name>A0A162GZJ8_BDEBC</name>
<protein>
    <recommendedName>
        <fullName evidence="4">Porin</fullName>
    </recommendedName>
</protein>
<dbReference type="EMBL" id="LUKD01000001">
    <property type="protein sequence ID" value="KYG69305.1"/>
    <property type="molecule type" value="Genomic_DNA"/>
</dbReference>
<dbReference type="Pfam" id="PF07642">
    <property type="entry name" value="BBP2"/>
    <property type="match status" value="1"/>
</dbReference>